<keyword evidence="1" id="KW-1133">Transmembrane helix</keyword>
<dbReference type="SUPFAM" id="SSF48317">
    <property type="entry name" value="Acid phosphatase/Vanadium-dependent haloperoxidase"/>
    <property type="match status" value="1"/>
</dbReference>
<evidence type="ECO:0000313" key="3">
    <source>
        <dbReference type="EMBL" id="BDE05491.1"/>
    </source>
</evidence>
<feature type="transmembrane region" description="Helical" evidence="1">
    <location>
        <begin position="78"/>
        <end position="95"/>
    </location>
</feature>
<dbReference type="Pfam" id="PF01569">
    <property type="entry name" value="PAP2"/>
    <property type="match status" value="1"/>
</dbReference>
<gene>
    <name evidence="3" type="ORF">WPS_07670</name>
</gene>
<feature type="domain" description="Phosphatidic acid phosphatase type 2/haloperoxidase" evidence="2">
    <location>
        <begin position="78"/>
        <end position="190"/>
    </location>
</feature>
<dbReference type="SMART" id="SM00014">
    <property type="entry name" value="acidPPc"/>
    <property type="match status" value="1"/>
</dbReference>
<dbReference type="EMBL" id="AP025523">
    <property type="protein sequence ID" value="BDE05491.1"/>
    <property type="molecule type" value="Genomic_DNA"/>
</dbReference>
<evidence type="ECO:0000313" key="4">
    <source>
        <dbReference type="Proteomes" id="UP001317532"/>
    </source>
</evidence>
<feature type="transmembrane region" description="Helical" evidence="1">
    <location>
        <begin position="149"/>
        <end position="169"/>
    </location>
</feature>
<evidence type="ECO:0000256" key="1">
    <source>
        <dbReference type="SAM" id="Phobius"/>
    </source>
</evidence>
<keyword evidence="1" id="KW-0812">Transmembrane</keyword>
<dbReference type="InterPro" id="IPR000326">
    <property type="entry name" value="PAP2/HPO"/>
</dbReference>
<dbReference type="GO" id="GO:0042392">
    <property type="term" value="F:sphingosine-1-phosphate phosphatase activity"/>
    <property type="evidence" value="ECO:0007669"/>
    <property type="project" value="TreeGrafter"/>
</dbReference>
<keyword evidence="4" id="KW-1185">Reference proteome</keyword>
<dbReference type="PANTHER" id="PTHR14969:SF13">
    <property type="entry name" value="AT30094P"/>
    <property type="match status" value="1"/>
</dbReference>
<feature type="transmembrane region" description="Helical" evidence="1">
    <location>
        <begin position="115"/>
        <end position="137"/>
    </location>
</feature>
<dbReference type="Gene3D" id="1.20.144.10">
    <property type="entry name" value="Phosphatidic acid phosphatase type 2/haloperoxidase"/>
    <property type="match status" value="2"/>
</dbReference>
<accession>A0AAN1XTU8</accession>
<proteinExistence type="predicted"/>
<dbReference type="InterPro" id="IPR036938">
    <property type="entry name" value="PAP2/HPO_sf"/>
</dbReference>
<name>A0AAN1XTU8_UNVUL</name>
<evidence type="ECO:0000259" key="2">
    <source>
        <dbReference type="SMART" id="SM00014"/>
    </source>
</evidence>
<sequence>MTRYLAIGAACAVAYAFLGAAVSHAPPGALDRAGRSLLGGDPQLALVFTESCWWYVLLILGVLMIVVAVFRPEWRARVTYALITTVVTWQVSDVLKNVFRRPRPEYWRIIHEPTFAYSSGHAMFATVVYWLWAWFLWRSALPRPVRTAGVLLLALWGCGVIWSRLALGAHYVSDLIGGILLGSATLAFAAAARTAIERRRELHPAPQRNAG</sequence>
<protein>
    <recommendedName>
        <fullName evidence="2">Phosphatidic acid phosphatase type 2/haloperoxidase domain-containing protein</fullName>
    </recommendedName>
</protein>
<dbReference type="KEGG" id="vab:WPS_07670"/>
<reference evidence="3 4" key="1">
    <citation type="journal article" date="2022" name="ISME Commun">
        <title>Vulcanimicrobium alpinus gen. nov. sp. nov., the first cultivated representative of the candidate phylum 'Eremiobacterota', is a metabolically versatile aerobic anoxygenic phototroph.</title>
        <authorList>
            <person name="Yabe S."/>
            <person name="Muto K."/>
            <person name="Abe K."/>
            <person name="Yokota A."/>
            <person name="Staudigel H."/>
            <person name="Tebo B.M."/>
        </authorList>
    </citation>
    <scope>NUCLEOTIDE SEQUENCE [LARGE SCALE GENOMIC DNA]</scope>
    <source>
        <strain evidence="3 4">WC8-2</strain>
    </source>
</reference>
<keyword evidence="1" id="KW-0472">Membrane</keyword>
<dbReference type="PANTHER" id="PTHR14969">
    <property type="entry name" value="SPHINGOSINE-1-PHOSPHATE PHOSPHOHYDROLASE"/>
    <property type="match status" value="1"/>
</dbReference>
<dbReference type="Proteomes" id="UP001317532">
    <property type="component" value="Chromosome"/>
</dbReference>
<organism evidence="3 4">
    <name type="scientific">Vulcanimicrobium alpinum</name>
    <dbReference type="NCBI Taxonomy" id="3016050"/>
    <lineage>
        <taxon>Bacteria</taxon>
        <taxon>Bacillati</taxon>
        <taxon>Vulcanimicrobiota</taxon>
        <taxon>Vulcanimicrobiia</taxon>
        <taxon>Vulcanimicrobiales</taxon>
        <taxon>Vulcanimicrobiaceae</taxon>
        <taxon>Vulcanimicrobium</taxon>
    </lineage>
</organism>
<feature type="transmembrane region" description="Helical" evidence="1">
    <location>
        <begin position="53"/>
        <end position="71"/>
    </location>
</feature>
<dbReference type="AlphaFoldDB" id="A0AAN1XTU8"/>
<feature type="transmembrane region" description="Helical" evidence="1">
    <location>
        <begin position="175"/>
        <end position="196"/>
    </location>
</feature>
<dbReference type="RefSeq" id="WP_317996524.1">
    <property type="nucleotide sequence ID" value="NZ_AP025523.1"/>
</dbReference>